<organism evidence="1">
    <name type="scientific">Ananas comosus var. bracteatus</name>
    <name type="common">red pineapple</name>
    <dbReference type="NCBI Taxonomy" id="296719"/>
    <lineage>
        <taxon>Eukaryota</taxon>
        <taxon>Viridiplantae</taxon>
        <taxon>Streptophyta</taxon>
        <taxon>Embryophyta</taxon>
        <taxon>Tracheophyta</taxon>
        <taxon>Spermatophyta</taxon>
        <taxon>Magnoliopsida</taxon>
        <taxon>Liliopsida</taxon>
        <taxon>Poales</taxon>
        <taxon>Bromeliaceae</taxon>
        <taxon>Bromelioideae</taxon>
        <taxon>Ananas</taxon>
    </lineage>
</organism>
<protein>
    <submittedName>
        <fullName evidence="1">Uncharacterized protein</fullName>
    </submittedName>
</protein>
<name>A0A6V7PXZ2_ANACO</name>
<reference evidence="1" key="1">
    <citation type="submission" date="2020-07" db="EMBL/GenBank/DDBJ databases">
        <authorList>
            <person name="Lin J."/>
        </authorList>
    </citation>
    <scope>NUCLEOTIDE SEQUENCE</scope>
</reference>
<dbReference type="EMBL" id="LR862153">
    <property type="protein sequence ID" value="CAD1835613.1"/>
    <property type="molecule type" value="Genomic_DNA"/>
</dbReference>
<sequence length="122" mass="13919">MSSITMAYLYVVISNCTKSASLYRYTGSCTGTRPTKLQTRARVGRSAALYRFCNIEYRYAIFSTDTRRSISIPKGQSRRTRTLEILVFNWVPIPTRCSTDIRLSISTHHLVLQNPRATKFGT</sequence>
<gene>
    <name evidence="1" type="ORF">CB5_LOCUS18824</name>
</gene>
<accession>A0A6V7PXZ2</accession>
<dbReference type="AlphaFoldDB" id="A0A6V7PXZ2"/>
<evidence type="ECO:0000313" key="1">
    <source>
        <dbReference type="EMBL" id="CAD1835613.1"/>
    </source>
</evidence>
<proteinExistence type="predicted"/>